<dbReference type="PANTHER" id="PTHR48086:SF7">
    <property type="entry name" value="SODIUM-SOLUTE SYMPORTER-RELATED"/>
    <property type="match status" value="1"/>
</dbReference>
<dbReference type="AlphaFoldDB" id="A0A086Z2G4"/>
<dbReference type="GO" id="GO:0022857">
    <property type="term" value="F:transmembrane transporter activity"/>
    <property type="evidence" value="ECO:0007669"/>
    <property type="project" value="InterPro"/>
</dbReference>
<sequence length="170" mass="18113">MYLVLGLVIGQDIWQRMFTARTPKIARRGTITAGVYAIFYSLAAIMLGMSVYAAGIKLSDPSMAFEAGISAFLPQGVVGLLLAVALAASMSVASGTILACSTVVYDDLYVRFIRRGPSEEISHDSQNQANSSKDAWINRGIALVVGLVTIDVSLAIGDLFKALDLAYAFL</sequence>
<evidence type="ECO:0000256" key="8">
    <source>
        <dbReference type="SAM" id="Phobius"/>
    </source>
</evidence>
<accession>A0A086Z2G4</accession>
<dbReference type="Pfam" id="PF00474">
    <property type="entry name" value="SSF"/>
    <property type="match status" value="1"/>
</dbReference>
<feature type="transmembrane region" description="Helical" evidence="8">
    <location>
        <begin position="140"/>
        <end position="160"/>
    </location>
</feature>
<dbReference type="OrthoDB" id="9789704at2"/>
<comment type="similarity">
    <text evidence="2 7">Belongs to the sodium:solute symporter (SSF) (TC 2.A.21) family.</text>
</comment>
<evidence type="ECO:0000256" key="7">
    <source>
        <dbReference type="RuleBase" id="RU362091"/>
    </source>
</evidence>
<evidence type="ECO:0000256" key="2">
    <source>
        <dbReference type="ARBA" id="ARBA00006434"/>
    </source>
</evidence>
<dbReference type="PROSITE" id="PS50283">
    <property type="entry name" value="NA_SOLUT_SYMP_3"/>
    <property type="match status" value="1"/>
</dbReference>
<dbReference type="GO" id="GO:0005886">
    <property type="term" value="C:plasma membrane"/>
    <property type="evidence" value="ECO:0007669"/>
    <property type="project" value="TreeGrafter"/>
</dbReference>
<evidence type="ECO:0000256" key="6">
    <source>
        <dbReference type="ARBA" id="ARBA00023136"/>
    </source>
</evidence>
<reference evidence="9 10" key="1">
    <citation type="submission" date="2014-03" db="EMBL/GenBank/DDBJ databases">
        <title>Genomics of Bifidobacteria.</title>
        <authorList>
            <person name="Ventura M."/>
            <person name="Milani C."/>
            <person name="Lugli G.A."/>
        </authorList>
    </citation>
    <scope>NUCLEOTIDE SEQUENCE [LARGE SCALE GENOMIC DNA]</scope>
    <source>
        <strain evidence="9 10">DSM 22766</strain>
    </source>
</reference>
<keyword evidence="3" id="KW-0813">Transport</keyword>
<dbReference type="Proteomes" id="UP000029015">
    <property type="component" value="Unassembled WGS sequence"/>
</dbReference>
<dbReference type="InterPro" id="IPR038377">
    <property type="entry name" value="Na/Glc_symporter_sf"/>
</dbReference>
<protein>
    <submittedName>
        <fullName evidence="9">Na+/solute symporter</fullName>
    </submittedName>
</protein>
<gene>
    <name evidence="9" type="ORF">BACT_1421</name>
</gene>
<dbReference type="InterPro" id="IPR050277">
    <property type="entry name" value="Sodium:Solute_Symporter"/>
</dbReference>
<dbReference type="PANTHER" id="PTHR48086">
    <property type="entry name" value="SODIUM/PROLINE SYMPORTER-RELATED"/>
    <property type="match status" value="1"/>
</dbReference>
<keyword evidence="4 8" id="KW-0812">Transmembrane</keyword>
<dbReference type="Gene3D" id="1.20.1730.10">
    <property type="entry name" value="Sodium/glucose cotransporter"/>
    <property type="match status" value="1"/>
</dbReference>
<feature type="transmembrane region" description="Helical" evidence="8">
    <location>
        <begin position="33"/>
        <end position="56"/>
    </location>
</feature>
<evidence type="ECO:0000256" key="3">
    <source>
        <dbReference type="ARBA" id="ARBA00022448"/>
    </source>
</evidence>
<evidence type="ECO:0000256" key="1">
    <source>
        <dbReference type="ARBA" id="ARBA00004141"/>
    </source>
</evidence>
<feature type="transmembrane region" description="Helical" evidence="8">
    <location>
        <begin position="76"/>
        <end position="105"/>
    </location>
</feature>
<proteinExistence type="inferred from homology"/>
<dbReference type="eggNOG" id="COG0591">
    <property type="taxonomic scope" value="Bacteria"/>
</dbReference>
<name>A0A086Z2G4_9BIFI</name>
<keyword evidence="5 8" id="KW-1133">Transmembrane helix</keyword>
<dbReference type="InterPro" id="IPR001734">
    <property type="entry name" value="Na/solute_symporter"/>
</dbReference>
<organism evidence="9 10">
    <name type="scientific">Bifidobacterium actinocoloniiforme DSM 22766</name>
    <dbReference type="NCBI Taxonomy" id="1437605"/>
    <lineage>
        <taxon>Bacteria</taxon>
        <taxon>Bacillati</taxon>
        <taxon>Actinomycetota</taxon>
        <taxon>Actinomycetes</taxon>
        <taxon>Bifidobacteriales</taxon>
        <taxon>Bifidobacteriaceae</taxon>
        <taxon>Bifidobacterium</taxon>
    </lineage>
</organism>
<keyword evidence="10" id="KW-1185">Reference proteome</keyword>
<evidence type="ECO:0000313" key="9">
    <source>
        <dbReference type="EMBL" id="KFI40714.1"/>
    </source>
</evidence>
<dbReference type="EMBL" id="JGYK01000001">
    <property type="protein sequence ID" value="KFI40714.1"/>
    <property type="molecule type" value="Genomic_DNA"/>
</dbReference>
<comment type="subcellular location">
    <subcellularLocation>
        <location evidence="1">Membrane</location>
        <topology evidence="1">Multi-pass membrane protein</topology>
    </subcellularLocation>
</comment>
<evidence type="ECO:0000313" key="10">
    <source>
        <dbReference type="Proteomes" id="UP000029015"/>
    </source>
</evidence>
<evidence type="ECO:0000256" key="4">
    <source>
        <dbReference type="ARBA" id="ARBA00022692"/>
    </source>
</evidence>
<keyword evidence="6 8" id="KW-0472">Membrane</keyword>
<evidence type="ECO:0000256" key="5">
    <source>
        <dbReference type="ARBA" id="ARBA00022989"/>
    </source>
</evidence>
<comment type="caution">
    <text evidence="9">The sequence shown here is derived from an EMBL/GenBank/DDBJ whole genome shotgun (WGS) entry which is preliminary data.</text>
</comment>